<comment type="caution">
    <text evidence="1">The sequence shown here is derived from an EMBL/GenBank/DDBJ whole genome shotgun (WGS) entry which is preliminary data.</text>
</comment>
<sequence length="90" mass="10250">YSSWRLNYELPQDKVNEQLRLEQLDIERARVWSWGLPGNTSGSIFARYLDIMQATDIIQPTKLLGGVDLANSTSPKGHTTAASFWIYNSF</sequence>
<dbReference type="Proteomes" id="UP000274545">
    <property type="component" value="Unassembled WGS sequence"/>
</dbReference>
<proteinExistence type="predicted"/>
<dbReference type="EMBL" id="RAHC01000145">
    <property type="protein sequence ID" value="RUP70438.1"/>
    <property type="molecule type" value="Genomic_DNA"/>
</dbReference>
<feature type="non-terminal residue" evidence="1">
    <location>
        <position position="90"/>
    </location>
</feature>
<feature type="non-terminal residue" evidence="1">
    <location>
        <position position="1"/>
    </location>
</feature>
<reference evidence="1 2" key="1">
    <citation type="journal article" date="2019" name="Genome Biol. Evol.">
        <title>Toxin and genome evolution in a Drosophila defensive symbiosis.</title>
        <authorList>
            <person name="Ballinger M.J."/>
            <person name="Gawryluk R.M."/>
            <person name="Perlman S.J."/>
        </authorList>
    </citation>
    <scope>NUCLEOTIDE SEQUENCE [LARGE SCALE GENOMIC DNA]</scope>
    <source>
        <strain evidence="2">sNeo</strain>
    </source>
</reference>
<dbReference type="AlphaFoldDB" id="A0A3S0SJP2"/>
<protein>
    <submittedName>
        <fullName evidence="1">Uncharacterized protein</fullName>
    </submittedName>
</protein>
<organism evidence="1 2">
    <name type="scientific">Spiroplasma poulsonii</name>
    <dbReference type="NCBI Taxonomy" id="2138"/>
    <lineage>
        <taxon>Bacteria</taxon>
        <taxon>Bacillati</taxon>
        <taxon>Mycoplasmatota</taxon>
        <taxon>Mollicutes</taxon>
        <taxon>Entomoplasmatales</taxon>
        <taxon>Spiroplasmataceae</taxon>
        <taxon>Spiroplasma</taxon>
    </lineage>
</organism>
<evidence type="ECO:0000313" key="1">
    <source>
        <dbReference type="EMBL" id="RUP70438.1"/>
    </source>
</evidence>
<name>A0A3S0SJP2_9MOLU</name>
<gene>
    <name evidence="1" type="ORF">D6D54_09610</name>
</gene>
<evidence type="ECO:0000313" key="2">
    <source>
        <dbReference type="Proteomes" id="UP000274545"/>
    </source>
</evidence>
<accession>A0A3S0SJP2</accession>
<dbReference type="RefSeq" id="WP_158676274.1">
    <property type="nucleotide sequence ID" value="NZ_RAHC01000145.1"/>
</dbReference>